<dbReference type="PANTHER" id="PTHR30185:SF18">
    <property type="entry name" value="TRANSCRIPTIONAL REGULATOR MTLR"/>
    <property type="match status" value="1"/>
</dbReference>
<dbReference type="InterPro" id="IPR036634">
    <property type="entry name" value="PRD_sf"/>
</dbReference>
<dbReference type="PROSITE" id="PS51099">
    <property type="entry name" value="PTS_EIIB_TYPE_2"/>
    <property type="match status" value="1"/>
</dbReference>
<keyword evidence="4" id="KW-0010">Activator</keyword>
<dbReference type="Pfam" id="PF05043">
    <property type="entry name" value="Mga"/>
    <property type="match status" value="1"/>
</dbReference>
<feature type="domain" description="PTS EIIA type-2" evidence="6">
    <location>
        <begin position="537"/>
        <end position="684"/>
    </location>
</feature>
<dbReference type="InterPro" id="IPR007737">
    <property type="entry name" value="Mga_HTH"/>
</dbReference>
<feature type="domain" description="PTS EIIB type-2" evidence="7">
    <location>
        <begin position="408"/>
        <end position="498"/>
    </location>
</feature>
<feature type="domain" description="PRD" evidence="8">
    <location>
        <begin position="299"/>
        <end position="405"/>
    </location>
</feature>
<dbReference type="InterPro" id="IPR011608">
    <property type="entry name" value="PRD"/>
</dbReference>
<dbReference type="InterPro" id="IPR036095">
    <property type="entry name" value="PTS_EIIB-like_sf"/>
</dbReference>
<evidence type="ECO:0000256" key="2">
    <source>
        <dbReference type="ARBA" id="ARBA00022737"/>
    </source>
</evidence>
<dbReference type="InterPro" id="IPR013011">
    <property type="entry name" value="PTS_EIIB_2"/>
</dbReference>
<evidence type="ECO:0000256" key="1">
    <source>
        <dbReference type="ARBA" id="ARBA00022679"/>
    </source>
</evidence>
<keyword evidence="2" id="KW-0677">Repeat</keyword>
<comment type="caution">
    <text evidence="9">The sequence shown here is derived from an EMBL/GenBank/DDBJ whole genome shotgun (WGS) entry which is preliminary data.</text>
</comment>
<dbReference type="InterPro" id="IPR036388">
    <property type="entry name" value="WH-like_DNA-bd_sf"/>
</dbReference>
<evidence type="ECO:0000259" key="6">
    <source>
        <dbReference type="PROSITE" id="PS51094"/>
    </source>
</evidence>
<name>A0ABS2QEV6_9BACI</name>
<dbReference type="Proteomes" id="UP000823486">
    <property type="component" value="Unassembled WGS sequence"/>
</dbReference>
<organism evidence="9 10">
    <name type="scientific">Peribacillus deserti</name>
    <dbReference type="NCBI Taxonomy" id="673318"/>
    <lineage>
        <taxon>Bacteria</taxon>
        <taxon>Bacillati</taxon>
        <taxon>Bacillota</taxon>
        <taxon>Bacilli</taxon>
        <taxon>Bacillales</taxon>
        <taxon>Bacillaceae</taxon>
        <taxon>Peribacillus</taxon>
    </lineage>
</organism>
<keyword evidence="1" id="KW-0808">Transferase</keyword>
<dbReference type="CDD" id="cd05568">
    <property type="entry name" value="PTS_IIB_bgl_like"/>
    <property type="match status" value="1"/>
</dbReference>
<dbReference type="EMBL" id="JAFBFI010000003">
    <property type="protein sequence ID" value="MBM7691674.1"/>
    <property type="molecule type" value="Genomic_DNA"/>
</dbReference>
<dbReference type="InterPro" id="IPR050661">
    <property type="entry name" value="BglG_antiterminators"/>
</dbReference>
<dbReference type="Pfam" id="PF00874">
    <property type="entry name" value="PRD"/>
    <property type="match status" value="2"/>
</dbReference>
<dbReference type="Pfam" id="PF00359">
    <property type="entry name" value="PTS_EIIA_2"/>
    <property type="match status" value="1"/>
</dbReference>
<dbReference type="SUPFAM" id="SSF63520">
    <property type="entry name" value="PTS-regulatory domain, PRD"/>
    <property type="match status" value="2"/>
</dbReference>
<protein>
    <submittedName>
        <fullName evidence="9">Mannitol operon transcriptional antiterminator</fullName>
    </submittedName>
</protein>
<evidence type="ECO:0000256" key="5">
    <source>
        <dbReference type="ARBA" id="ARBA00023163"/>
    </source>
</evidence>
<keyword evidence="10" id="KW-1185">Reference proteome</keyword>
<dbReference type="SUPFAM" id="SSF55804">
    <property type="entry name" value="Phoshotransferase/anion transport protein"/>
    <property type="match status" value="1"/>
</dbReference>
<dbReference type="InterPro" id="IPR013196">
    <property type="entry name" value="HTH_11"/>
</dbReference>
<dbReference type="Gene3D" id="3.40.50.2300">
    <property type="match status" value="1"/>
</dbReference>
<keyword evidence="3" id="KW-0805">Transcription regulation</keyword>
<gene>
    <name evidence="9" type="ORF">JOC77_001081</name>
</gene>
<dbReference type="PROSITE" id="PS51094">
    <property type="entry name" value="PTS_EIIA_TYPE_2"/>
    <property type="match status" value="1"/>
</dbReference>
<dbReference type="InterPro" id="IPR002178">
    <property type="entry name" value="PTS_EIIA_type-2_dom"/>
</dbReference>
<dbReference type="Gene3D" id="3.40.930.10">
    <property type="entry name" value="Mannitol-specific EII, Chain A"/>
    <property type="match status" value="1"/>
</dbReference>
<sequence>MLITSREKSIIELIIKTSGKHTAVSIASYLQVSVRTIQRDLKSVEKVLESFDLKLTRNIDEGFMIEGKNEQVFRLIQHLKGSHPVDQTPQERKLLLLLALIQEDTYKLQALAVELGVSITTLTAYLDEITQWMEEYRIQLPRKRGVGIEIHGSEADKRRALADFFLMNFNEELIETLFMLEQGQSSEDRILYYFKPRYILEIDRLASKMINSGSSRLADSDYMGLIIQIAITMQRTEADFVIEKENEPSAELSDEFNLMTSLCEKLHKVFQIDFTREDISYLAVILKGSKLQEADAVQYDSVVLSRVIKALIADVSSQLHVDLTKDFPLFQGLLAHMEPSLFRLKQKMGLYNPLTEEIKRKYPVLFMAVKNSVEKQFPDIELFPDDEIAFIVLHFGSALVLREEAVLISALIVCPTGIGTSKMLASRVKREITEIQTIDIKSIKEIRQNENLQSYDLIISTVRLPFMDIDYILVNSLLNDDDIKTIRSYLRRNVGKLTKDKSYEKSLLKEATAPRTSKKGIAEVMQEIKDVQRSIDSILDHFRFYRISEQAGHEKIMELMVSNAEKDGLLTDSYGVMEALKSRERKGGLGIPDTGMGLFHTRHSSVGTLIFQIAHLSEPCEIQGMDGKKMNLKNLLLMLAPENLSEREQEIISLVSTSLIENKESIMIFSSSNEKSIRNKLETIFLDYIQNNLIKE</sequence>
<dbReference type="Pfam" id="PF02302">
    <property type="entry name" value="PTS_IIB"/>
    <property type="match status" value="1"/>
</dbReference>
<dbReference type="Gene3D" id="1.10.1790.10">
    <property type="entry name" value="PRD domain"/>
    <property type="match status" value="2"/>
</dbReference>
<dbReference type="RefSeq" id="WP_204539617.1">
    <property type="nucleotide sequence ID" value="NZ_JAFBFI010000003.1"/>
</dbReference>
<evidence type="ECO:0000256" key="3">
    <source>
        <dbReference type="ARBA" id="ARBA00023015"/>
    </source>
</evidence>
<evidence type="ECO:0000256" key="4">
    <source>
        <dbReference type="ARBA" id="ARBA00023159"/>
    </source>
</evidence>
<proteinExistence type="predicted"/>
<keyword evidence="5" id="KW-0804">Transcription</keyword>
<dbReference type="PANTHER" id="PTHR30185">
    <property type="entry name" value="CRYPTIC BETA-GLUCOSIDE BGL OPERON ANTITERMINATOR"/>
    <property type="match status" value="1"/>
</dbReference>
<evidence type="ECO:0000313" key="10">
    <source>
        <dbReference type="Proteomes" id="UP000823486"/>
    </source>
</evidence>
<feature type="domain" description="PRD" evidence="8">
    <location>
        <begin position="193"/>
        <end position="296"/>
    </location>
</feature>
<dbReference type="InterPro" id="IPR003501">
    <property type="entry name" value="PTS_EIIB_2/3"/>
</dbReference>
<dbReference type="Pfam" id="PF08279">
    <property type="entry name" value="HTH_11"/>
    <property type="match status" value="1"/>
</dbReference>
<evidence type="ECO:0000313" key="9">
    <source>
        <dbReference type="EMBL" id="MBM7691674.1"/>
    </source>
</evidence>
<dbReference type="PROSITE" id="PS51372">
    <property type="entry name" value="PRD_2"/>
    <property type="match status" value="2"/>
</dbReference>
<dbReference type="SUPFAM" id="SSF52794">
    <property type="entry name" value="PTS system IIB component-like"/>
    <property type="match status" value="1"/>
</dbReference>
<evidence type="ECO:0000259" key="8">
    <source>
        <dbReference type="PROSITE" id="PS51372"/>
    </source>
</evidence>
<accession>A0ABS2QEV6</accession>
<dbReference type="Gene3D" id="1.10.10.10">
    <property type="entry name" value="Winged helix-like DNA-binding domain superfamily/Winged helix DNA-binding domain"/>
    <property type="match status" value="1"/>
</dbReference>
<dbReference type="InterPro" id="IPR016152">
    <property type="entry name" value="PTrfase/Anion_transptr"/>
</dbReference>
<reference evidence="9 10" key="1">
    <citation type="submission" date="2021-01" db="EMBL/GenBank/DDBJ databases">
        <title>Genomic Encyclopedia of Type Strains, Phase IV (KMG-IV): sequencing the most valuable type-strain genomes for metagenomic binning, comparative biology and taxonomic classification.</title>
        <authorList>
            <person name="Goeker M."/>
        </authorList>
    </citation>
    <scope>NUCLEOTIDE SEQUENCE [LARGE SCALE GENOMIC DNA]</scope>
    <source>
        <strain evidence="9 10">DSM 105482</strain>
    </source>
</reference>
<evidence type="ECO:0000259" key="7">
    <source>
        <dbReference type="PROSITE" id="PS51099"/>
    </source>
</evidence>